<gene>
    <name evidence="2" type="ORF">O3P69_019039</name>
</gene>
<dbReference type="EMBL" id="JARAKH010000037">
    <property type="protein sequence ID" value="KAK8383380.1"/>
    <property type="molecule type" value="Genomic_DNA"/>
</dbReference>
<dbReference type="Gene3D" id="3.30.40.10">
    <property type="entry name" value="Zinc/RING finger domain, C3HC4 (zinc finger)"/>
    <property type="match status" value="1"/>
</dbReference>
<dbReference type="AlphaFoldDB" id="A0AAW0T751"/>
<evidence type="ECO:0000313" key="3">
    <source>
        <dbReference type="Proteomes" id="UP001487740"/>
    </source>
</evidence>
<evidence type="ECO:0000256" key="1">
    <source>
        <dbReference type="SAM" id="MobiDB-lite"/>
    </source>
</evidence>
<dbReference type="SUPFAM" id="SSF57850">
    <property type="entry name" value="RING/U-box"/>
    <property type="match status" value="1"/>
</dbReference>
<dbReference type="Proteomes" id="UP001487740">
    <property type="component" value="Unassembled WGS sequence"/>
</dbReference>
<evidence type="ECO:0000313" key="2">
    <source>
        <dbReference type="EMBL" id="KAK8383380.1"/>
    </source>
</evidence>
<keyword evidence="3" id="KW-1185">Reference proteome</keyword>
<sequence>MYLPQVEPSSLLLPGFGYIDNCPLGIMETAQKGGEVARLTKGWPVSTADHVEDCPVYLMTFDDTGRWPRTVPLGHTLFTPCINGLTEREQVTCPTCRIEHNVPKSGQFPVSYTIEALIKRLRGDSFPSPPPIPGKDTAKSHDASVTGTGQEGTAKISSKAYSLLQEQETKVLAAMRSCQEVQAQLDHYQTVLTSLGEQQQQYEVQL</sequence>
<feature type="region of interest" description="Disordered" evidence="1">
    <location>
        <begin position="123"/>
        <end position="152"/>
    </location>
</feature>
<proteinExistence type="predicted"/>
<dbReference type="InterPro" id="IPR013083">
    <property type="entry name" value="Znf_RING/FYVE/PHD"/>
</dbReference>
<accession>A0AAW0T751</accession>
<organism evidence="2 3">
    <name type="scientific">Scylla paramamosain</name>
    <name type="common">Mud crab</name>
    <dbReference type="NCBI Taxonomy" id="85552"/>
    <lineage>
        <taxon>Eukaryota</taxon>
        <taxon>Metazoa</taxon>
        <taxon>Ecdysozoa</taxon>
        <taxon>Arthropoda</taxon>
        <taxon>Crustacea</taxon>
        <taxon>Multicrustacea</taxon>
        <taxon>Malacostraca</taxon>
        <taxon>Eumalacostraca</taxon>
        <taxon>Eucarida</taxon>
        <taxon>Decapoda</taxon>
        <taxon>Pleocyemata</taxon>
        <taxon>Brachyura</taxon>
        <taxon>Eubrachyura</taxon>
        <taxon>Portunoidea</taxon>
        <taxon>Portunidae</taxon>
        <taxon>Portuninae</taxon>
        <taxon>Scylla</taxon>
    </lineage>
</organism>
<comment type="caution">
    <text evidence="2">The sequence shown here is derived from an EMBL/GenBank/DDBJ whole genome shotgun (WGS) entry which is preliminary data.</text>
</comment>
<reference evidence="2 3" key="1">
    <citation type="submission" date="2023-03" db="EMBL/GenBank/DDBJ databases">
        <title>High-quality genome of Scylla paramamosain provides insights in environmental adaptation.</title>
        <authorList>
            <person name="Zhang L."/>
        </authorList>
    </citation>
    <scope>NUCLEOTIDE SEQUENCE [LARGE SCALE GENOMIC DNA]</scope>
    <source>
        <strain evidence="2">LZ_2023a</strain>
        <tissue evidence="2">Muscle</tissue>
    </source>
</reference>
<protein>
    <submittedName>
        <fullName evidence="2">Uncharacterized protein</fullName>
    </submittedName>
</protein>
<name>A0AAW0T751_SCYPA</name>